<name>A0A2R4A997_ECOLX</name>
<accession>A0A2R4A997</accession>
<protein>
    <submittedName>
        <fullName evidence="1">Uncharacterized protein</fullName>
    </submittedName>
</protein>
<dbReference type="EMBL" id="MG844436">
    <property type="protein sequence ID" value="AVR61149.1"/>
    <property type="molecule type" value="Genomic_DNA"/>
</dbReference>
<dbReference type="AlphaFoldDB" id="A0A2R4A997"/>
<organism evidence="1">
    <name type="scientific">Escherichia coli</name>
    <dbReference type="NCBI Taxonomy" id="562"/>
    <lineage>
        <taxon>Bacteria</taxon>
        <taxon>Pseudomonadati</taxon>
        <taxon>Pseudomonadota</taxon>
        <taxon>Gammaproteobacteria</taxon>
        <taxon>Enterobacterales</taxon>
        <taxon>Enterobacteriaceae</taxon>
        <taxon>Escherichia</taxon>
    </lineage>
</organism>
<keyword evidence="1" id="KW-0614">Plasmid</keyword>
<geneLocation type="plasmid" evidence="1">
    <name>pCMY-136</name>
</geneLocation>
<proteinExistence type="predicted"/>
<evidence type="ECO:0000313" key="1">
    <source>
        <dbReference type="EMBL" id="AVR61149.1"/>
    </source>
</evidence>
<reference evidence="1" key="1">
    <citation type="submission" date="2018-01" db="EMBL/GenBank/DDBJ databases">
        <title>Characterization of CMY-136.</title>
        <authorList>
            <person name="Zavala A."/>
            <person name="Naas T."/>
        </authorList>
    </citation>
    <scope>NUCLEOTIDE SEQUENCE</scope>
    <source>
        <strain evidence="1">EC13</strain>
        <plasmid evidence="1">pCMY-136</plasmid>
    </source>
</reference>
<sequence>MLDSLLPFFFAKNVKLYLDTDLTIRSTHLKSSGEKQIITTIQKYNI</sequence>